<dbReference type="InterPro" id="IPR028366">
    <property type="entry name" value="PhoU"/>
</dbReference>
<dbReference type="PANTHER" id="PTHR42930">
    <property type="entry name" value="PHOSPHATE-SPECIFIC TRANSPORT SYSTEM ACCESSORY PROTEIN PHOU"/>
    <property type="match status" value="1"/>
</dbReference>
<keyword evidence="4 7" id="KW-0813">Transport</keyword>
<evidence type="ECO:0000256" key="4">
    <source>
        <dbReference type="ARBA" id="ARBA00022448"/>
    </source>
</evidence>
<dbReference type="PANTHER" id="PTHR42930:SF3">
    <property type="entry name" value="PHOSPHATE-SPECIFIC TRANSPORT SYSTEM ACCESSORY PROTEIN PHOU"/>
    <property type="match status" value="1"/>
</dbReference>
<evidence type="ECO:0000256" key="2">
    <source>
        <dbReference type="ARBA" id="ARBA00008107"/>
    </source>
</evidence>
<comment type="similarity">
    <text evidence="2 7">Belongs to the PhoU family.</text>
</comment>
<name>A0A3M7TZH4_9BACI</name>
<dbReference type="GO" id="GO:0045936">
    <property type="term" value="P:negative regulation of phosphate metabolic process"/>
    <property type="evidence" value="ECO:0007669"/>
    <property type="project" value="InterPro"/>
</dbReference>
<evidence type="ECO:0000313" key="9">
    <source>
        <dbReference type="EMBL" id="RNA70164.1"/>
    </source>
</evidence>
<dbReference type="Proteomes" id="UP000278746">
    <property type="component" value="Unassembled WGS sequence"/>
</dbReference>
<comment type="function">
    <text evidence="7">Plays a role in the regulation of phosphate uptake.</text>
</comment>
<dbReference type="Pfam" id="PF01895">
    <property type="entry name" value="PhoU"/>
    <property type="match status" value="2"/>
</dbReference>
<comment type="subunit">
    <text evidence="3 7">Homodimer.</text>
</comment>
<keyword evidence="10" id="KW-1185">Reference proteome</keyword>
<evidence type="ECO:0000256" key="7">
    <source>
        <dbReference type="PIRNR" id="PIRNR003107"/>
    </source>
</evidence>
<evidence type="ECO:0000256" key="6">
    <source>
        <dbReference type="ARBA" id="ARBA00022592"/>
    </source>
</evidence>
<dbReference type="FunFam" id="1.20.58.220:FF:000004">
    <property type="entry name" value="Phosphate-specific transport system accessory protein PhoU"/>
    <property type="match status" value="1"/>
</dbReference>
<dbReference type="SUPFAM" id="SSF109755">
    <property type="entry name" value="PhoU-like"/>
    <property type="match status" value="1"/>
</dbReference>
<comment type="subcellular location">
    <subcellularLocation>
        <location evidence="1 7">Cytoplasm</location>
    </subcellularLocation>
</comment>
<dbReference type="GO" id="GO:0030643">
    <property type="term" value="P:intracellular phosphate ion homeostasis"/>
    <property type="evidence" value="ECO:0007669"/>
    <property type="project" value="InterPro"/>
</dbReference>
<reference evidence="9 10" key="1">
    <citation type="submission" date="2018-10" db="EMBL/GenBank/DDBJ databases">
        <title>Bacillus Keqinensis sp. nov., a moderately halophilic bacterium isolated from a saline-alkaline lake.</title>
        <authorList>
            <person name="Wang H."/>
        </authorList>
    </citation>
    <scope>NUCLEOTIDE SEQUENCE [LARGE SCALE GENOMIC DNA]</scope>
    <source>
        <strain evidence="9 10">KQ-3</strain>
    </source>
</reference>
<evidence type="ECO:0000259" key="8">
    <source>
        <dbReference type="Pfam" id="PF01895"/>
    </source>
</evidence>
<evidence type="ECO:0000256" key="1">
    <source>
        <dbReference type="ARBA" id="ARBA00004496"/>
    </source>
</evidence>
<dbReference type="PIRSF" id="PIRSF003107">
    <property type="entry name" value="PhoU"/>
    <property type="match status" value="1"/>
</dbReference>
<dbReference type="NCBIfam" id="TIGR02135">
    <property type="entry name" value="phoU_full"/>
    <property type="match status" value="1"/>
</dbReference>
<evidence type="ECO:0000256" key="5">
    <source>
        <dbReference type="ARBA" id="ARBA00022490"/>
    </source>
</evidence>
<proteinExistence type="inferred from homology"/>
<feature type="domain" description="PhoU" evidence="8">
    <location>
        <begin position="124"/>
        <end position="207"/>
    </location>
</feature>
<dbReference type="InterPro" id="IPR038078">
    <property type="entry name" value="PhoU-like_sf"/>
</dbReference>
<accession>A0A3M7TZH4</accession>
<feature type="domain" description="PhoU" evidence="8">
    <location>
        <begin position="22"/>
        <end position="105"/>
    </location>
</feature>
<dbReference type="Gene3D" id="1.20.58.220">
    <property type="entry name" value="Phosphate transport system protein phou homolog 2, domain 2"/>
    <property type="match status" value="1"/>
</dbReference>
<comment type="caution">
    <text evidence="9">The sequence shown here is derived from an EMBL/GenBank/DDBJ whole genome shotgun (WGS) entry which is preliminary data.</text>
</comment>
<sequence>MSVRVNFESQLLELKKEIMLQGAMVERSFTEMMSAIKDNDETKMKDIILQDRHINELELDINERATLMIAKQQPVASDLRQIIVALKVSSDLERMGDLAVDMAKAAKRMTKTDSVTKHEEALMNLASKAQYMMKEVLKAYRNRDVLEAQQIASLDDDVDKEYGQFVKSIFNVAVAENQDIQQITQMAFISRYIERIADYCTNIAEWIIYEVNGQRFDLN</sequence>
<keyword evidence="5 7" id="KW-0963">Cytoplasm</keyword>
<dbReference type="InterPro" id="IPR026022">
    <property type="entry name" value="PhoU_dom"/>
</dbReference>
<keyword evidence="6 7" id="KW-0592">Phosphate transport</keyword>
<protein>
    <recommendedName>
        <fullName evidence="7">Phosphate-specific transport system accessory protein PhoU</fullName>
    </recommendedName>
</protein>
<dbReference type="GO" id="GO:0006817">
    <property type="term" value="P:phosphate ion transport"/>
    <property type="evidence" value="ECO:0007669"/>
    <property type="project" value="UniProtKB-KW"/>
</dbReference>
<dbReference type="OrthoDB" id="9814256at2"/>
<organism evidence="9 10">
    <name type="scientific">Alteribacter keqinensis</name>
    <dbReference type="NCBI Taxonomy" id="2483800"/>
    <lineage>
        <taxon>Bacteria</taxon>
        <taxon>Bacillati</taxon>
        <taxon>Bacillota</taxon>
        <taxon>Bacilli</taxon>
        <taxon>Bacillales</taxon>
        <taxon>Bacillaceae</taxon>
        <taxon>Alteribacter</taxon>
    </lineage>
</organism>
<dbReference type="RefSeq" id="WP_122897680.1">
    <property type="nucleotide sequence ID" value="NZ_RHIB01000001.1"/>
</dbReference>
<dbReference type="GO" id="GO:0005737">
    <property type="term" value="C:cytoplasm"/>
    <property type="evidence" value="ECO:0007669"/>
    <property type="project" value="UniProtKB-SubCell"/>
</dbReference>
<dbReference type="AlphaFoldDB" id="A0A3M7TZH4"/>
<evidence type="ECO:0000256" key="3">
    <source>
        <dbReference type="ARBA" id="ARBA00011738"/>
    </source>
</evidence>
<dbReference type="EMBL" id="RHIB01000001">
    <property type="protein sequence ID" value="RNA70164.1"/>
    <property type="molecule type" value="Genomic_DNA"/>
</dbReference>
<gene>
    <name evidence="9" type="primary">phoU</name>
    <name evidence="9" type="ORF">EBO34_09620</name>
</gene>
<evidence type="ECO:0000313" key="10">
    <source>
        <dbReference type="Proteomes" id="UP000278746"/>
    </source>
</evidence>